<name>A0ABQ8F0X7_9FUNG</name>
<feature type="compositionally biased region" description="Polar residues" evidence="1">
    <location>
        <begin position="82"/>
        <end position="92"/>
    </location>
</feature>
<evidence type="ECO:0000256" key="1">
    <source>
        <dbReference type="SAM" id="MobiDB-lite"/>
    </source>
</evidence>
<feature type="region of interest" description="Disordered" evidence="1">
    <location>
        <begin position="364"/>
        <end position="451"/>
    </location>
</feature>
<feature type="compositionally biased region" description="Polar residues" evidence="1">
    <location>
        <begin position="380"/>
        <end position="391"/>
    </location>
</feature>
<organism evidence="2 3">
    <name type="scientific">Batrachochytrium salamandrivorans</name>
    <dbReference type="NCBI Taxonomy" id="1357716"/>
    <lineage>
        <taxon>Eukaryota</taxon>
        <taxon>Fungi</taxon>
        <taxon>Fungi incertae sedis</taxon>
        <taxon>Chytridiomycota</taxon>
        <taxon>Chytridiomycota incertae sedis</taxon>
        <taxon>Chytridiomycetes</taxon>
        <taxon>Rhizophydiales</taxon>
        <taxon>Rhizophydiales incertae sedis</taxon>
        <taxon>Batrachochytrium</taxon>
    </lineage>
</organism>
<accession>A0ABQ8F0X7</accession>
<protein>
    <submittedName>
        <fullName evidence="2">Uncharacterized protein</fullName>
    </submittedName>
</protein>
<comment type="caution">
    <text evidence="2">The sequence shown here is derived from an EMBL/GenBank/DDBJ whole genome shotgun (WGS) entry which is preliminary data.</text>
</comment>
<feature type="region of interest" description="Disordered" evidence="1">
    <location>
        <begin position="691"/>
        <end position="714"/>
    </location>
</feature>
<feature type="compositionally biased region" description="Polar residues" evidence="1">
    <location>
        <begin position="591"/>
        <end position="615"/>
    </location>
</feature>
<evidence type="ECO:0000313" key="2">
    <source>
        <dbReference type="EMBL" id="KAH6588633.1"/>
    </source>
</evidence>
<proteinExistence type="predicted"/>
<feature type="compositionally biased region" description="Polar residues" evidence="1">
    <location>
        <begin position="699"/>
        <end position="714"/>
    </location>
</feature>
<feature type="compositionally biased region" description="Low complexity" evidence="1">
    <location>
        <begin position="55"/>
        <end position="81"/>
    </location>
</feature>
<feature type="region of interest" description="Disordered" evidence="1">
    <location>
        <begin position="55"/>
        <end position="95"/>
    </location>
</feature>
<reference evidence="2 3" key="1">
    <citation type="submission" date="2021-02" db="EMBL/GenBank/DDBJ databases">
        <title>Variation within the Batrachochytrium salamandrivorans European outbreak.</title>
        <authorList>
            <person name="Kelly M."/>
            <person name="Pasmans F."/>
            <person name="Shea T.P."/>
            <person name="Munoz J.F."/>
            <person name="Carranza S."/>
            <person name="Cuomo C.A."/>
            <person name="Martel A."/>
        </authorList>
    </citation>
    <scope>NUCLEOTIDE SEQUENCE [LARGE SCALE GENOMIC DNA]</scope>
    <source>
        <strain evidence="2 3">AMFP18/2</strain>
    </source>
</reference>
<dbReference type="EMBL" id="JAFCIX010000496">
    <property type="protein sequence ID" value="KAH6588633.1"/>
    <property type="molecule type" value="Genomic_DNA"/>
</dbReference>
<feature type="region of interest" description="Disordered" evidence="1">
    <location>
        <begin position="137"/>
        <end position="244"/>
    </location>
</feature>
<dbReference type="Proteomes" id="UP001648503">
    <property type="component" value="Unassembled WGS sequence"/>
</dbReference>
<feature type="region of interest" description="Disordered" evidence="1">
    <location>
        <begin position="516"/>
        <end position="621"/>
    </location>
</feature>
<feature type="compositionally biased region" description="Polar residues" evidence="1">
    <location>
        <begin position="146"/>
        <end position="157"/>
    </location>
</feature>
<feature type="compositionally biased region" description="Polar residues" evidence="1">
    <location>
        <begin position="192"/>
        <end position="201"/>
    </location>
</feature>
<feature type="region of interest" description="Disordered" evidence="1">
    <location>
        <begin position="328"/>
        <end position="348"/>
    </location>
</feature>
<sequence>MAGTDSESVVSSSLATDLSSEIGTIMDQVRWNETNEAAINNARISFVQMQSQSASSSLPLQSPSSSLPLQSPLSSLPLQPQIQHGRTGSNAVTADIPTIIDARSSSTCLKPDMGSMSSYSRMPSSSGPAQRCHVAWTGSKDGGQTEHATSGTAFTTANSHSDSNSNHRRSHGPLTADSLFIKPPSTYLGQKVASTSHTAQSLKPDPQQHRISTDRATGVPEYSTLGNRLDNRGYPTSRLDGNEDSLSKNIHRLLDQTTRSEQPNVQKPPILHPTRLNTVEDRRFDSLEKSVSSLKDQLQEIMQTLPSSSNGIHPYPSLHNSRQEKNYHYKQQSLDQERQTARTVQNVSDKLSRVFDDLDTLKKEMRPHSPQQVPLVGSQHVDSNPTYNPSHLTGEARPNLHGTLASSSLSSEHAAASKTSFRHNSTSTSPSKRPSLFEPTSSLNSQLRGDGAFNSTSALPLQTPITADIQTYVQQQIKLAISDFEKKYLEDIVSSVLKCVEPRIIHIVNMRIQQTTKKIRWKQRSSSPPVSDQKEGPIQTHPQQPQPYLCKSDTLSSQRQVSIHMNDPKSKNSAFSHGPDYREEQLEATAGDSSNDISNNRGTDSTTQKHSTSPVPRSRHIRNIDGDVEILISKLKSKLDRKAKLARDANQHHPARSSLLDPLGFNNNDMELRDNARSATLTHSYLQQVISPPKRRTTYSKPTLASQMKSKPFR</sequence>
<feature type="compositionally biased region" description="Polar residues" evidence="1">
    <location>
        <begin position="553"/>
        <end position="563"/>
    </location>
</feature>
<gene>
    <name evidence="2" type="ORF">BASA50_010594</name>
</gene>
<feature type="compositionally biased region" description="Low complexity" evidence="1">
    <location>
        <begin position="405"/>
        <end position="417"/>
    </location>
</feature>
<feature type="region of interest" description="Disordered" evidence="1">
    <location>
        <begin position="643"/>
        <end position="664"/>
    </location>
</feature>
<feature type="compositionally biased region" description="Polar residues" evidence="1">
    <location>
        <begin position="418"/>
        <end position="451"/>
    </location>
</feature>
<keyword evidence="3" id="KW-1185">Reference proteome</keyword>
<evidence type="ECO:0000313" key="3">
    <source>
        <dbReference type="Proteomes" id="UP001648503"/>
    </source>
</evidence>